<dbReference type="PANTHER" id="PTHR45348:SF2">
    <property type="entry name" value="ZINC-TYPE ALCOHOL DEHYDROGENASE-LIKE PROTEIN C2E1P3.01"/>
    <property type="match status" value="1"/>
</dbReference>
<dbReference type="InterPro" id="IPR047122">
    <property type="entry name" value="Trans-enoyl_RdTase-like"/>
</dbReference>
<feature type="domain" description="Enoyl reductase (ER)" evidence="1">
    <location>
        <begin position="11"/>
        <end position="337"/>
    </location>
</feature>
<evidence type="ECO:0000313" key="2">
    <source>
        <dbReference type="EMBL" id="KAE9395116.1"/>
    </source>
</evidence>
<dbReference type="Proteomes" id="UP000799118">
    <property type="component" value="Unassembled WGS sequence"/>
</dbReference>
<dbReference type="Gene3D" id="3.40.50.720">
    <property type="entry name" value="NAD(P)-binding Rossmann-like Domain"/>
    <property type="match status" value="1"/>
</dbReference>
<dbReference type="Pfam" id="PF00107">
    <property type="entry name" value="ADH_zinc_N"/>
    <property type="match status" value="1"/>
</dbReference>
<dbReference type="Pfam" id="PF08240">
    <property type="entry name" value="ADH_N"/>
    <property type="match status" value="1"/>
</dbReference>
<accession>A0A6A4HBD9</accession>
<dbReference type="AlphaFoldDB" id="A0A6A4HBD9"/>
<dbReference type="SUPFAM" id="SSF50129">
    <property type="entry name" value="GroES-like"/>
    <property type="match status" value="1"/>
</dbReference>
<protein>
    <submittedName>
        <fullName evidence="2">GroES-like protein</fullName>
    </submittedName>
</protein>
<keyword evidence="3" id="KW-1185">Reference proteome</keyword>
<evidence type="ECO:0000313" key="3">
    <source>
        <dbReference type="Proteomes" id="UP000799118"/>
    </source>
</evidence>
<gene>
    <name evidence="2" type="ORF">BT96DRAFT_1045147</name>
</gene>
<dbReference type="PANTHER" id="PTHR45348">
    <property type="entry name" value="HYPOTHETICAL OXIDOREDUCTASE (EUROFUNG)"/>
    <property type="match status" value="1"/>
</dbReference>
<reference evidence="2" key="1">
    <citation type="journal article" date="2019" name="Environ. Microbiol.">
        <title>Fungal ecological strategies reflected in gene transcription - a case study of two litter decomposers.</title>
        <authorList>
            <person name="Barbi F."/>
            <person name="Kohler A."/>
            <person name="Barry K."/>
            <person name="Baskaran P."/>
            <person name="Daum C."/>
            <person name="Fauchery L."/>
            <person name="Ihrmark K."/>
            <person name="Kuo A."/>
            <person name="LaButti K."/>
            <person name="Lipzen A."/>
            <person name="Morin E."/>
            <person name="Grigoriev I.V."/>
            <person name="Henrissat B."/>
            <person name="Lindahl B."/>
            <person name="Martin F."/>
        </authorList>
    </citation>
    <scope>NUCLEOTIDE SEQUENCE</scope>
    <source>
        <strain evidence="2">JB14</strain>
    </source>
</reference>
<name>A0A6A4HBD9_9AGAR</name>
<dbReference type="EMBL" id="ML769537">
    <property type="protein sequence ID" value="KAE9395116.1"/>
    <property type="molecule type" value="Genomic_DNA"/>
</dbReference>
<dbReference type="GO" id="GO:0016651">
    <property type="term" value="F:oxidoreductase activity, acting on NAD(P)H"/>
    <property type="evidence" value="ECO:0007669"/>
    <property type="project" value="InterPro"/>
</dbReference>
<dbReference type="InterPro" id="IPR013154">
    <property type="entry name" value="ADH-like_N"/>
</dbReference>
<dbReference type="InterPro" id="IPR011032">
    <property type="entry name" value="GroES-like_sf"/>
</dbReference>
<dbReference type="Gene3D" id="3.90.180.10">
    <property type="entry name" value="Medium-chain alcohol dehydrogenases, catalytic domain"/>
    <property type="match status" value="1"/>
</dbReference>
<organism evidence="2 3">
    <name type="scientific">Gymnopus androsaceus JB14</name>
    <dbReference type="NCBI Taxonomy" id="1447944"/>
    <lineage>
        <taxon>Eukaryota</taxon>
        <taxon>Fungi</taxon>
        <taxon>Dikarya</taxon>
        <taxon>Basidiomycota</taxon>
        <taxon>Agaricomycotina</taxon>
        <taxon>Agaricomycetes</taxon>
        <taxon>Agaricomycetidae</taxon>
        <taxon>Agaricales</taxon>
        <taxon>Marasmiineae</taxon>
        <taxon>Omphalotaceae</taxon>
        <taxon>Gymnopus</taxon>
    </lineage>
</organism>
<sequence length="345" mass="36502">MSLQKALLLEKAKSPFVVTDVPIPKPGPGQISVKVISAALNPVDWKIQAFNFLVEKYPAILGSDFAGDVEEIGEGVQGFSKGDKVFCQGSFTSEMGGFQQYALNPAELVGKIPSNIDYAQAASIPLGFMTAAVGIMSASGAALNPTCTFDSSVTFSGKPAFVFGGSASVGQYAIQIFKILGFSTIITYASARHADFLKSLGATHVIDRAEVSVDSLAEVVKKITNNSPIEIAFNAVGDPDSRAACLNSLAQGGKLADVSPQAKEQGDGKKVFTIYGSGHTPQNREFGRILWKHLPRMIQDGTVVPNRVEKLPNGLVGIDDGLKKMKAHQVSGVKLIAFPQEVAVV</sequence>
<dbReference type="SMART" id="SM00829">
    <property type="entry name" value="PKS_ER"/>
    <property type="match status" value="1"/>
</dbReference>
<dbReference type="InterPro" id="IPR013149">
    <property type="entry name" value="ADH-like_C"/>
</dbReference>
<dbReference type="SUPFAM" id="SSF51735">
    <property type="entry name" value="NAD(P)-binding Rossmann-fold domains"/>
    <property type="match status" value="1"/>
</dbReference>
<dbReference type="InterPro" id="IPR036291">
    <property type="entry name" value="NAD(P)-bd_dom_sf"/>
</dbReference>
<dbReference type="OrthoDB" id="3233595at2759"/>
<dbReference type="CDD" id="cd08249">
    <property type="entry name" value="enoyl_reductase_like"/>
    <property type="match status" value="1"/>
</dbReference>
<evidence type="ECO:0000259" key="1">
    <source>
        <dbReference type="SMART" id="SM00829"/>
    </source>
</evidence>
<dbReference type="InterPro" id="IPR020843">
    <property type="entry name" value="ER"/>
</dbReference>
<proteinExistence type="predicted"/>